<dbReference type="EMBL" id="JAUSUH010000010">
    <property type="protein sequence ID" value="MDQ0349338.1"/>
    <property type="molecule type" value="Genomic_DNA"/>
</dbReference>
<organism evidence="1 2">
    <name type="scientific">Ancylobacter vacuolatus</name>
    <dbReference type="NCBI Taxonomy" id="223389"/>
    <lineage>
        <taxon>Bacteria</taxon>
        <taxon>Pseudomonadati</taxon>
        <taxon>Pseudomonadota</taxon>
        <taxon>Alphaproteobacteria</taxon>
        <taxon>Hyphomicrobiales</taxon>
        <taxon>Xanthobacteraceae</taxon>
        <taxon>Ancylobacter</taxon>
    </lineage>
</organism>
<evidence type="ECO:0000313" key="2">
    <source>
        <dbReference type="Proteomes" id="UP001238467"/>
    </source>
</evidence>
<protein>
    <submittedName>
        <fullName evidence="1">Uncharacterized protein</fullName>
    </submittedName>
</protein>
<reference evidence="1 2" key="1">
    <citation type="submission" date="2023-07" db="EMBL/GenBank/DDBJ databases">
        <title>Genomic Encyclopedia of Type Strains, Phase IV (KMG-IV): sequencing the most valuable type-strain genomes for metagenomic binning, comparative biology and taxonomic classification.</title>
        <authorList>
            <person name="Goeker M."/>
        </authorList>
    </citation>
    <scope>NUCLEOTIDE SEQUENCE [LARGE SCALE GENOMIC DNA]</scope>
    <source>
        <strain evidence="1 2">DSM 1277</strain>
    </source>
</reference>
<proteinExistence type="predicted"/>
<name>A0ABU0DLM3_9HYPH</name>
<sequence length="60" mass="6861">MVDDWNPALYLSFEDERTRPPASSWAIFRCSRHGRKPTFPLNSGTAFSCVPNCNIVPFRT</sequence>
<keyword evidence="2" id="KW-1185">Reference proteome</keyword>
<gene>
    <name evidence="1" type="ORF">J2S76_003783</name>
</gene>
<comment type="caution">
    <text evidence="1">The sequence shown here is derived from an EMBL/GenBank/DDBJ whole genome shotgun (WGS) entry which is preliminary data.</text>
</comment>
<accession>A0ABU0DLM3</accession>
<evidence type="ECO:0000313" key="1">
    <source>
        <dbReference type="EMBL" id="MDQ0349338.1"/>
    </source>
</evidence>
<dbReference type="Proteomes" id="UP001238467">
    <property type="component" value="Unassembled WGS sequence"/>
</dbReference>